<keyword evidence="1" id="KW-0285">Flavoprotein</keyword>
<sequence length="422" mass="45916">MTFTVAIAGGGIGGLTLAHGLRGAGVPVTVFERDHTERERLQGYRIHISPKGCRALHECLPGHLYRAFADSSGKPNTSLGFYDEDLRRLLVIGEENPAGEQYVDGYRSVNRMALRKVLLADLDDVVVFGKRFTRYEDLPGGRVRAHFDDGTHGDADLLVGADGAGSRVREQRLPHAPRVDTGAFTISGKVALTDETRTLLPRQMFAGSGMVFGPDGKSMFLAAHEFRGERASAPADLLWDETADYIMWNMVTTWDKVGERASVTSLGPEALRDLAMEAVAGWHGGLRELMRRSDLGTVMVYPFTAATPVAAWKPSNVTLLGDAVHCMPPTAGAGANTAILDAGVLRRRITAVARGESELLAAVGAYEEEMRGYAYPTVRRALRNLRSGVSDSPFARAMTRTVFRTIDRVGPIKRKMSAAMTR</sequence>
<reference evidence="6 7" key="1">
    <citation type="submission" date="2020-08" db="EMBL/GenBank/DDBJ databases">
        <title>Genomic Encyclopedia of Type Strains, Phase IV (KMG-IV): sequencing the most valuable type-strain genomes for metagenomic binning, comparative biology and taxonomic classification.</title>
        <authorList>
            <person name="Goeker M."/>
        </authorList>
    </citation>
    <scope>NUCLEOTIDE SEQUENCE [LARGE SCALE GENOMIC DNA]</scope>
    <source>
        <strain evidence="6 7">YIM 65646</strain>
    </source>
</reference>
<dbReference type="SUPFAM" id="SSF51905">
    <property type="entry name" value="FAD/NAD(P)-binding domain"/>
    <property type="match status" value="1"/>
</dbReference>
<organism evidence="6 7">
    <name type="scientific">Phytomonospora endophytica</name>
    <dbReference type="NCBI Taxonomy" id="714109"/>
    <lineage>
        <taxon>Bacteria</taxon>
        <taxon>Bacillati</taxon>
        <taxon>Actinomycetota</taxon>
        <taxon>Actinomycetes</taxon>
        <taxon>Micromonosporales</taxon>
        <taxon>Micromonosporaceae</taxon>
        <taxon>Phytomonospora</taxon>
    </lineage>
</organism>
<dbReference type="Gene3D" id="3.50.50.60">
    <property type="entry name" value="FAD/NAD(P)-binding domain"/>
    <property type="match status" value="1"/>
</dbReference>
<evidence type="ECO:0000256" key="4">
    <source>
        <dbReference type="ARBA" id="ARBA00023033"/>
    </source>
</evidence>
<protein>
    <submittedName>
        <fullName evidence="6">2-polyprenyl-6-methoxyphenol hydroxylase-like FAD-dependent oxidoreductase</fullName>
    </submittedName>
</protein>
<evidence type="ECO:0000259" key="5">
    <source>
        <dbReference type="Pfam" id="PF01494"/>
    </source>
</evidence>
<evidence type="ECO:0000313" key="7">
    <source>
        <dbReference type="Proteomes" id="UP000548476"/>
    </source>
</evidence>
<feature type="domain" description="FAD-binding" evidence="5">
    <location>
        <begin position="310"/>
        <end position="375"/>
    </location>
</feature>
<dbReference type="GO" id="GO:0071949">
    <property type="term" value="F:FAD binding"/>
    <property type="evidence" value="ECO:0007669"/>
    <property type="project" value="InterPro"/>
</dbReference>
<keyword evidence="2" id="KW-0274">FAD</keyword>
<gene>
    <name evidence="6" type="ORF">HNR73_007322</name>
</gene>
<keyword evidence="4" id="KW-0503">Monooxygenase</keyword>
<dbReference type="Pfam" id="PF01494">
    <property type="entry name" value="FAD_binding_3"/>
    <property type="match status" value="1"/>
</dbReference>
<dbReference type="PANTHER" id="PTHR47178:SF5">
    <property type="entry name" value="FAD-BINDING DOMAIN-CONTAINING PROTEIN"/>
    <property type="match status" value="1"/>
</dbReference>
<accession>A0A841G185</accession>
<comment type="caution">
    <text evidence="6">The sequence shown here is derived from an EMBL/GenBank/DDBJ whole genome shotgun (WGS) entry which is preliminary data.</text>
</comment>
<dbReference type="AlphaFoldDB" id="A0A841G185"/>
<evidence type="ECO:0000313" key="6">
    <source>
        <dbReference type="EMBL" id="MBB6039427.1"/>
    </source>
</evidence>
<proteinExistence type="predicted"/>
<keyword evidence="3" id="KW-0560">Oxidoreductase</keyword>
<dbReference type="InterPro" id="IPR036188">
    <property type="entry name" value="FAD/NAD-bd_sf"/>
</dbReference>
<dbReference type="RefSeq" id="WP_239122326.1">
    <property type="nucleotide sequence ID" value="NZ_BONT01000084.1"/>
</dbReference>
<evidence type="ECO:0000256" key="2">
    <source>
        <dbReference type="ARBA" id="ARBA00022827"/>
    </source>
</evidence>
<dbReference type="GO" id="GO:0004497">
    <property type="term" value="F:monooxygenase activity"/>
    <property type="evidence" value="ECO:0007669"/>
    <property type="project" value="UniProtKB-KW"/>
</dbReference>
<evidence type="ECO:0000256" key="3">
    <source>
        <dbReference type="ARBA" id="ARBA00023002"/>
    </source>
</evidence>
<keyword evidence="7" id="KW-1185">Reference proteome</keyword>
<dbReference type="EMBL" id="JACHGT010000022">
    <property type="protein sequence ID" value="MBB6039427.1"/>
    <property type="molecule type" value="Genomic_DNA"/>
</dbReference>
<dbReference type="PANTHER" id="PTHR47178">
    <property type="entry name" value="MONOOXYGENASE, FAD-BINDING"/>
    <property type="match status" value="1"/>
</dbReference>
<dbReference type="InterPro" id="IPR002938">
    <property type="entry name" value="FAD-bd"/>
</dbReference>
<evidence type="ECO:0000256" key="1">
    <source>
        <dbReference type="ARBA" id="ARBA00022630"/>
    </source>
</evidence>
<dbReference type="PRINTS" id="PR00420">
    <property type="entry name" value="RNGMNOXGNASE"/>
</dbReference>
<name>A0A841G185_9ACTN</name>
<dbReference type="Proteomes" id="UP000548476">
    <property type="component" value="Unassembled WGS sequence"/>
</dbReference>